<dbReference type="EMBL" id="JAUPFM010000009">
    <property type="protein sequence ID" value="KAK2842832.1"/>
    <property type="molecule type" value="Genomic_DNA"/>
</dbReference>
<sequence length="143" mass="15789">MEQQTCPCPSSRRAVPVPGAQPHRVGPDRVPGRCSRRREEASDVWVMVNTVSNSSRASRSGRSASVKQVSLCCYFLIAALLSGHPSVQPWPRVAVVLWWSGYDLQPTGSQPRPWLPRFSTHMWDMNQEGSDGPAAPHPHAALH</sequence>
<evidence type="ECO:0000313" key="3">
    <source>
        <dbReference type="Proteomes" id="UP001187415"/>
    </source>
</evidence>
<evidence type="ECO:0000313" key="2">
    <source>
        <dbReference type="EMBL" id="KAK2842832.1"/>
    </source>
</evidence>
<keyword evidence="3" id="KW-1185">Reference proteome</keyword>
<dbReference type="Proteomes" id="UP001187415">
    <property type="component" value="Unassembled WGS sequence"/>
</dbReference>
<feature type="region of interest" description="Disordered" evidence="1">
    <location>
        <begin position="1"/>
        <end position="36"/>
    </location>
</feature>
<dbReference type="AlphaFoldDB" id="A0AA88MQK3"/>
<feature type="compositionally biased region" description="Basic and acidic residues" evidence="1">
    <location>
        <begin position="25"/>
        <end position="36"/>
    </location>
</feature>
<evidence type="ECO:0000256" key="1">
    <source>
        <dbReference type="SAM" id="MobiDB-lite"/>
    </source>
</evidence>
<gene>
    <name evidence="2" type="ORF">Q5P01_013032</name>
</gene>
<accession>A0AA88MQK3</accession>
<name>A0AA88MQK3_CHASR</name>
<organism evidence="2 3">
    <name type="scientific">Channa striata</name>
    <name type="common">Snakehead murrel</name>
    <name type="synonym">Ophicephalus striatus</name>
    <dbReference type="NCBI Taxonomy" id="64152"/>
    <lineage>
        <taxon>Eukaryota</taxon>
        <taxon>Metazoa</taxon>
        <taxon>Chordata</taxon>
        <taxon>Craniata</taxon>
        <taxon>Vertebrata</taxon>
        <taxon>Euteleostomi</taxon>
        <taxon>Actinopterygii</taxon>
        <taxon>Neopterygii</taxon>
        <taxon>Teleostei</taxon>
        <taxon>Neoteleostei</taxon>
        <taxon>Acanthomorphata</taxon>
        <taxon>Anabantaria</taxon>
        <taxon>Anabantiformes</taxon>
        <taxon>Channoidei</taxon>
        <taxon>Channidae</taxon>
        <taxon>Channa</taxon>
    </lineage>
</organism>
<proteinExistence type="predicted"/>
<protein>
    <submittedName>
        <fullName evidence="2">Uncharacterized protein</fullName>
    </submittedName>
</protein>
<reference evidence="2" key="1">
    <citation type="submission" date="2023-07" db="EMBL/GenBank/DDBJ databases">
        <title>Chromosome-level Genome Assembly of Striped Snakehead (Channa striata).</title>
        <authorList>
            <person name="Liu H."/>
        </authorList>
    </citation>
    <scope>NUCLEOTIDE SEQUENCE</scope>
    <source>
        <strain evidence="2">Gz</strain>
        <tissue evidence="2">Muscle</tissue>
    </source>
</reference>
<comment type="caution">
    <text evidence="2">The sequence shown here is derived from an EMBL/GenBank/DDBJ whole genome shotgun (WGS) entry which is preliminary data.</text>
</comment>